<evidence type="ECO:0000256" key="7">
    <source>
        <dbReference type="PROSITE-ProRule" id="PRU01240"/>
    </source>
</evidence>
<keyword evidence="5" id="KW-0720">Serine protease</keyword>
<dbReference type="InterPro" id="IPR036852">
    <property type="entry name" value="Peptidase_S8/S53_dom_sf"/>
</dbReference>
<dbReference type="InterPro" id="IPR010259">
    <property type="entry name" value="S8pro/Inhibitor_I9"/>
</dbReference>
<dbReference type="FunFam" id="3.50.30.30:FF:000005">
    <property type="entry name" value="subtilisin-like protease SBT1.5"/>
    <property type="match status" value="1"/>
</dbReference>
<dbReference type="Gene3D" id="2.60.40.2310">
    <property type="match status" value="1"/>
</dbReference>
<name>A0A218WP17_PUNGR</name>
<dbReference type="GO" id="GO:0006508">
    <property type="term" value="P:proteolysis"/>
    <property type="evidence" value="ECO:0007669"/>
    <property type="project" value="UniProtKB-KW"/>
</dbReference>
<sequence length="646" mass="70404">MRAASKPTPFNTQMDWYMSSLSSATSGPTDNLLYMYENAYQGFAASLEPEQAEALRKQSYVLGMYEDVPLKLHTTHTPSFLKVKDEFGYYYVHVEGNTTGVLSPRDHQGHGTHTASTAAGSPVPGAAFLGKVMGTARSMAPHARVAIYKVCWDSNCWNSDILAGMDQAIKDGVDIMSLSLGGSDMFYFDNSVTVGAFTAMEKGIFVSALAGNEGPESGTVKNGAPWIMTVSASSIDRDLPANIFPWQWTTITGLSKYAQAGLDKPVGLVYNKGIHGSNMCLNGTLDPAAVKGKVVLCDRGGNERVEKGLVVRNAGGIGMILANTQTSDRDLASDPHFLRAVMVGVTTGNTMRQYVMSDPNPTVRVTFTPYRLNVRPAPVVAKFSSRGPYNPSVQILKLDVIAPGVDIVSAWTNDAPPTKSPFDKRRVQFNIESARTTSRAPRNFSIHIMHDATGTSMSCPHVLDNTRRPITDGKDSSVADPWTLGSGHVDPQEALSPGLVYNLTRDDYMAFICGLNYTIEQVQLVVRDPSVNCSRKFSNLGELNYPSFSVIMNENRTVIDYAREVTNVGAPGSTYQVAIATPRSVAVNVQPMTLAFGPVGDKKRYTVTFAANSTNGTDIDKTYGFITWYNREHRVRTPMVFTYMLS</sequence>
<evidence type="ECO:0008006" key="14">
    <source>
        <dbReference type="Google" id="ProtNLM"/>
    </source>
</evidence>
<organism evidence="12 13">
    <name type="scientific">Punica granatum</name>
    <name type="common">Pomegranate</name>
    <dbReference type="NCBI Taxonomy" id="22663"/>
    <lineage>
        <taxon>Eukaryota</taxon>
        <taxon>Viridiplantae</taxon>
        <taxon>Streptophyta</taxon>
        <taxon>Embryophyta</taxon>
        <taxon>Tracheophyta</taxon>
        <taxon>Spermatophyta</taxon>
        <taxon>Magnoliopsida</taxon>
        <taxon>eudicotyledons</taxon>
        <taxon>Gunneridae</taxon>
        <taxon>Pentapetalae</taxon>
        <taxon>rosids</taxon>
        <taxon>malvids</taxon>
        <taxon>Myrtales</taxon>
        <taxon>Lythraceae</taxon>
        <taxon>Punica</taxon>
    </lineage>
</organism>
<keyword evidence="6" id="KW-0325">Glycoprotein</keyword>
<evidence type="ECO:0000256" key="2">
    <source>
        <dbReference type="ARBA" id="ARBA00022670"/>
    </source>
</evidence>
<feature type="domain" description="Subtilisin-like protease fibronectin type-III" evidence="11">
    <location>
        <begin position="542"/>
        <end position="640"/>
    </location>
</feature>
<keyword evidence="2" id="KW-0645">Protease</keyword>
<dbReference type="Pfam" id="PF02225">
    <property type="entry name" value="PA"/>
    <property type="match status" value="1"/>
</dbReference>
<evidence type="ECO:0000256" key="4">
    <source>
        <dbReference type="ARBA" id="ARBA00022801"/>
    </source>
</evidence>
<dbReference type="AlphaFoldDB" id="A0A218WP17"/>
<protein>
    <recommendedName>
        <fullName evidence="14">Subtilisin-like protease SBT1.7</fullName>
    </recommendedName>
</protein>
<dbReference type="Gene3D" id="3.50.30.30">
    <property type="match status" value="1"/>
</dbReference>
<evidence type="ECO:0000256" key="5">
    <source>
        <dbReference type="ARBA" id="ARBA00022825"/>
    </source>
</evidence>
<evidence type="ECO:0000256" key="6">
    <source>
        <dbReference type="ARBA" id="ARBA00023180"/>
    </source>
</evidence>
<evidence type="ECO:0000313" key="13">
    <source>
        <dbReference type="Proteomes" id="UP000197138"/>
    </source>
</evidence>
<dbReference type="SUPFAM" id="SSF52025">
    <property type="entry name" value="PA domain"/>
    <property type="match status" value="1"/>
</dbReference>
<accession>A0A218WP17</accession>
<evidence type="ECO:0000259" key="9">
    <source>
        <dbReference type="Pfam" id="PF02225"/>
    </source>
</evidence>
<evidence type="ECO:0000313" key="12">
    <source>
        <dbReference type="EMBL" id="OWM74396.1"/>
    </source>
</evidence>
<evidence type="ECO:0000259" key="10">
    <source>
        <dbReference type="Pfam" id="PF05922"/>
    </source>
</evidence>
<feature type="domain" description="PA" evidence="9">
    <location>
        <begin position="268"/>
        <end position="350"/>
    </location>
</feature>
<feature type="domain" description="Peptidase S8/S53" evidence="8">
    <location>
        <begin position="85"/>
        <end position="462"/>
    </location>
</feature>
<dbReference type="Pfam" id="PF17766">
    <property type="entry name" value="fn3_6"/>
    <property type="match status" value="1"/>
</dbReference>
<evidence type="ECO:0000256" key="3">
    <source>
        <dbReference type="ARBA" id="ARBA00022729"/>
    </source>
</evidence>
<evidence type="ECO:0000259" key="11">
    <source>
        <dbReference type="Pfam" id="PF17766"/>
    </source>
</evidence>
<dbReference type="GO" id="GO:0004252">
    <property type="term" value="F:serine-type endopeptidase activity"/>
    <property type="evidence" value="ECO:0007669"/>
    <property type="project" value="InterPro"/>
</dbReference>
<dbReference type="PROSITE" id="PS51892">
    <property type="entry name" value="SUBTILASE"/>
    <property type="match status" value="1"/>
</dbReference>
<dbReference type="SUPFAM" id="SSF52743">
    <property type="entry name" value="Subtilisin-like"/>
    <property type="match status" value="1"/>
</dbReference>
<dbReference type="InterPro" id="IPR000209">
    <property type="entry name" value="Peptidase_S8/S53_dom"/>
</dbReference>
<comment type="caution">
    <text evidence="12">The sequence shown here is derived from an EMBL/GenBank/DDBJ whole genome shotgun (WGS) entry which is preliminary data.</text>
</comment>
<dbReference type="Pfam" id="PF00082">
    <property type="entry name" value="Peptidase_S8"/>
    <property type="match status" value="1"/>
</dbReference>
<dbReference type="EMBL" id="MTKT01003779">
    <property type="protein sequence ID" value="OWM74396.1"/>
    <property type="molecule type" value="Genomic_DNA"/>
</dbReference>
<dbReference type="CDD" id="cd02120">
    <property type="entry name" value="PA_subtilisin_like"/>
    <property type="match status" value="1"/>
</dbReference>
<reference evidence="13" key="1">
    <citation type="journal article" date="2017" name="Plant J.">
        <title>The pomegranate (Punica granatum L.) genome and the genomics of punicalagin biosynthesis.</title>
        <authorList>
            <person name="Qin G."/>
            <person name="Xu C."/>
            <person name="Ming R."/>
            <person name="Tang H."/>
            <person name="Guyot R."/>
            <person name="Kramer E.M."/>
            <person name="Hu Y."/>
            <person name="Yi X."/>
            <person name="Qi Y."/>
            <person name="Xu X."/>
            <person name="Gao Z."/>
            <person name="Pan H."/>
            <person name="Jian J."/>
            <person name="Tian Y."/>
            <person name="Yue Z."/>
            <person name="Xu Y."/>
        </authorList>
    </citation>
    <scope>NUCLEOTIDE SEQUENCE [LARGE SCALE GENOMIC DNA]</scope>
    <source>
        <strain evidence="13">cv. Dabenzi</strain>
    </source>
</reference>
<evidence type="ECO:0000259" key="8">
    <source>
        <dbReference type="Pfam" id="PF00082"/>
    </source>
</evidence>
<dbReference type="Gene3D" id="3.40.50.200">
    <property type="entry name" value="Peptidase S8/S53 domain"/>
    <property type="match status" value="1"/>
</dbReference>
<dbReference type="Gene3D" id="3.30.70.80">
    <property type="entry name" value="Peptidase S8 propeptide/proteinase inhibitor I9"/>
    <property type="match status" value="1"/>
</dbReference>
<evidence type="ECO:0000256" key="1">
    <source>
        <dbReference type="ARBA" id="ARBA00011073"/>
    </source>
</evidence>
<keyword evidence="4" id="KW-0378">Hydrolase</keyword>
<dbReference type="InterPro" id="IPR041469">
    <property type="entry name" value="Subtilisin-like_FN3"/>
</dbReference>
<dbReference type="InterPro" id="IPR003137">
    <property type="entry name" value="PA_domain"/>
</dbReference>
<dbReference type="InterPro" id="IPR045051">
    <property type="entry name" value="SBT"/>
</dbReference>
<gene>
    <name evidence="12" type="ORF">CDL15_Pgr013300</name>
</gene>
<proteinExistence type="inferred from homology"/>
<feature type="domain" description="Inhibitor I9" evidence="10">
    <location>
        <begin position="4"/>
        <end position="73"/>
    </location>
</feature>
<comment type="similarity">
    <text evidence="1 7">Belongs to the peptidase S8 family.</text>
</comment>
<dbReference type="InterPro" id="IPR037045">
    <property type="entry name" value="S8pro/Inhibitor_I9_sf"/>
</dbReference>
<dbReference type="Pfam" id="PF05922">
    <property type="entry name" value="Inhibitor_I9"/>
    <property type="match status" value="1"/>
</dbReference>
<dbReference type="Proteomes" id="UP000197138">
    <property type="component" value="Unassembled WGS sequence"/>
</dbReference>
<dbReference type="PANTHER" id="PTHR10795">
    <property type="entry name" value="PROPROTEIN CONVERTASE SUBTILISIN/KEXIN"/>
    <property type="match status" value="1"/>
</dbReference>
<dbReference type="InterPro" id="IPR046450">
    <property type="entry name" value="PA_dom_sf"/>
</dbReference>
<keyword evidence="3" id="KW-0732">Signal</keyword>
<comment type="caution">
    <text evidence="7">Lacks conserved residue(s) required for the propagation of feature annotation.</text>
</comment>